<dbReference type="Gene3D" id="3.40.50.360">
    <property type="match status" value="1"/>
</dbReference>
<dbReference type="RefSeq" id="WP_204784959.1">
    <property type="nucleotide sequence ID" value="NZ_JACJKU010000028.1"/>
</dbReference>
<dbReference type="Pfam" id="PF03358">
    <property type="entry name" value="FMN_red"/>
    <property type="match status" value="1"/>
</dbReference>
<feature type="region of interest" description="Disordered" evidence="1">
    <location>
        <begin position="191"/>
        <end position="273"/>
    </location>
</feature>
<reference evidence="3 4" key="1">
    <citation type="journal article" date="2021" name="Sci. Rep.">
        <title>The distribution of antibiotic resistance genes in chicken gut microbiota commensals.</title>
        <authorList>
            <person name="Juricova H."/>
            <person name="Matiasovicova J."/>
            <person name="Kubasova T."/>
            <person name="Cejkova D."/>
            <person name="Rychlik I."/>
        </authorList>
    </citation>
    <scope>NUCLEOTIDE SEQUENCE [LARGE SCALE GENOMIC DNA]</scope>
    <source>
        <strain evidence="3 4">An574</strain>
    </source>
</reference>
<dbReference type="InterPro" id="IPR005025">
    <property type="entry name" value="FMN_Rdtase-like_dom"/>
</dbReference>
<comment type="caution">
    <text evidence="3">The sequence shown here is derived from an EMBL/GenBank/DDBJ whole genome shotgun (WGS) entry which is preliminary data.</text>
</comment>
<dbReference type="PANTHER" id="PTHR30543">
    <property type="entry name" value="CHROMATE REDUCTASE"/>
    <property type="match status" value="1"/>
</dbReference>
<accession>A0ABS2GZY7</accession>
<dbReference type="PANTHER" id="PTHR30543:SF21">
    <property type="entry name" value="NAD(P)H-DEPENDENT FMN REDUCTASE LOT6"/>
    <property type="match status" value="1"/>
</dbReference>
<evidence type="ECO:0000256" key="1">
    <source>
        <dbReference type="SAM" id="MobiDB-lite"/>
    </source>
</evidence>
<dbReference type="InterPro" id="IPR029039">
    <property type="entry name" value="Flavoprotein-like_sf"/>
</dbReference>
<evidence type="ECO:0000313" key="3">
    <source>
        <dbReference type="EMBL" id="MBM6940644.1"/>
    </source>
</evidence>
<dbReference type="Proteomes" id="UP000785625">
    <property type="component" value="Unassembled WGS sequence"/>
</dbReference>
<dbReference type="EMBL" id="JACJKU010000028">
    <property type="protein sequence ID" value="MBM6940644.1"/>
    <property type="molecule type" value="Genomic_DNA"/>
</dbReference>
<dbReference type="InterPro" id="IPR050712">
    <property type="entry name" value="NAD(P)H-dep_reductase"/>
</dbReference>
<organism evidence="3 4">
    <name type="scientific">Limosilactobacillus coleohominis</name>
    <dbReference type="NCBI Taxonomy" id="181675"/>
    <lineage>
        <taxon>Bacteria</taxon>
        <taxon>Bacillati</taxon>
        <taxon>Bacillota</taxon>
        <taxon>Bacilli</taxon>
        <taxon>Lactobacillales</taxon>
        <taxon>Lactobacillaceae</taxon>
        <taxon>Limosilactobacillus</taxon>
    </lineage>
</organism>
<feature type="domain" description="NADPH-dependent FMN reductase-like" evidence="2">
    <location>
        <begin position="1"/>
        <end position="147"/>
    </location>
</feature>
<evidence type="ECO:0000313" key="4">
    <source>
        <dbReference type="Proteomes" id="UP000785625"/>
    </source>
</evidence>
<keyword evidence="4" id="KW-1185">Reference proteome</keyword>
<sequence>MKFVGIVGSIAEDSYNLKLMKFIAKHYQDLADFEILDIKNVPIFCEDRDITDTEVIQNLKRKIEAADGVIIATPEHNHTITAALKSVLEWLSYKIHPLEEKPVMIVGASYFTQGSSRAQLDLREILEAPGVGAIVMPGNEFLLGNAKEAFDDQGDLMDEGTVTFLTSVMKKFVRWVNVINVMDLIQLADDKKEDEAEADTVASASVTEEEDDSVDTNASAFVEESDEEEVDANASASTTDEQTDDEVDTDASASVQDDADDNDADTGASASVN</sequence>
<evidence type="ECO:0000259" key="2">
    <source>
        <dbReference type="Pfam" id="PF03358"/>
    </source>
</evidence>
<proteinExistence type="predicted"/>
<gene>
    <name evidence="3" type="ORF">H5975_03940</name>
</gene>
<dbReference type="SUPFAM" id="SSF52218">
    <property type="entry name" value="Flavoproteins"/>
    <property type="match status" value="1"/>
</dbReference>
<name>A0ABS2GZY7_9LACO</name>
<protein>
    <submittedName>
        <fullName evidence="3">NAD(P)H-dependent oxidoreductase</fullName>
    </submittedName>
</protein>